<dbReference type="SUPFAM" id="SSF53474">
    <property type="entry name" value="alpha/beta-Hydrolases"/>
    <property type="match status" value="1"/>
</dbReference>
<dbReference type="PANTHER" id="PTHR11440">
    <property type="entry name" value="LECITHIN-CHOLESTEROL ACYLTRANSFERASE-RELATED"/>
    <property type="match status" value="1"/>
</dbReference>
<dbReference type="Gene3D" id="3.40.50.1820">
    <property type="entry name" value="alpha/beta hydrolase"/>
    <property type="match status" value="1"/>
</dbReference>
<dbReference type="AlphaFoldDB" id="A0A0G1S678"/>
<dbReference type="SUPFAM" id="SSF117281">
    <property type="entry name" value="Kelch motif"/>
    <property type="match status" value="2"/>
</dbReference>
<dbReference type="STRING" id="1618364.UX86_C0003G0002"/>
<feature type="domain" description="GPI inositol-deacylase PGAP1-like alpha/beta" evidence="1">
    <location>
        <begin position="427"/>
        <end position="476"/>
    </location>
</feature>
<dbReference type="InterPro" id="IPR012908">
    <property type="entry name" value="PGAP1-ab_dom-like"/>
</dbReference>
<organism evidence="2 3">
    <name type="scientific">Candidatus Amesbacteria bacterium GW2011_GWC1_47_15</name>
    <dbReference type="NCBI Taxonomy" id="1618364"/>
    <lineage>
        <taxon>Bacteria</taxon>
        <taxon>Candidatus Amesiibacteriota</taxon>
    </lineage>
</organism>
<sequence>MFLSSNSVYSSYLYWSETLNFPYPLASHSTHTVENKIFIVGGAGNSGQVSNVIEGTIDTNTGQIVSWKFSSKPLPITNYWHVGYTLNNKILIAGGTYYPPGVNSRKSVYINEIDNSGDLTEWKKLNDLPIDVEGISLAGSAMVGDYIYFIGGATWTGSYITKRNEKVLFANWKSINDYISWDFTTPLPQPLEGPGVVGVRNSIIVVGGQSPNGPSNKTYIGNVTFDGKILDWMEVNSLPAPIYRPAITSIGDYVFIGGGVSNGTESNKVYYAKVTSENGFEGWNQISPLPGYYCCSSMIISNNYIFNLNGVLSGGFTNKVYISHLKDFISTSPPPSPPIIPNPLVLIPGMGGSWNYEAIVHGRDEKNDKWKGMPYYFKETYGGLLHALEDAGYEKEKNLYIYYYDWRKNITYNALELDSFIKDKVLKDKLENTKVDMVGHSMGGLIARKYNQYFKSENVNKVITSGSPHKGTGMVFRLWEGADYSDMEGLMGPALRTYVNIHNKNYKTNVETIQKSAPSVLDLFPMWDFLKDSGGSLKSAESIHWKNEFIPTLDPLYELSNPGTTTIFGTGHDTIKYIKIEDRNDKDETFGKWIDGKPVSQEYEIGDGAILAASARIPEINFVEELNSNHGELMTKATAQYNLLKSLGIDSSKIKVYPNNNFPGFGKVIVLTVASPVEFSLEDPVGEIYEPDDGFLMLRKPGSGNYKVHLEGVESGDFTIYFGRINDGDEAWEEVSGHIFEDGIATYEFDVDFDSPNLGADPLKNAIERLEDLLQG</sequence>
<dbReference type="Proteomes" id="UP000034502">
    <property type="component" value="Unassembled WGS sequence"/>
</dbReference>
<dbReference type="GO" id="GO:0016788">
    <property type="term" value="F:hydrolase activity, acting on ester bonds"/>
    <property type="evidence" value="ECO:0007669"/>
    <property type="project" value="InterPro"/>
</dbReference>
<dbReference type="InterPro" id="IPR029058">
    <property type="entry name" value="AB_hydrolase_fold"/>
</dbReference>
<proteinExistence type="predicted"/>
<dbReference type="Gene3D" id="2.120.10.80">
    <property type="entry name" value="Kelch-type beta propeller"/>
    <property type="match status" value="1"/>
</dbReference>
<comment type="caution">
    <text evidence="2">The sequence shown here is derived from an EMBL/GenBank/DDBJ whole genome shotgun (WGS) entry which is preliminary data.</text>
</comment>
<protein>
    <submittedName>
        <fullName evidence="2">PGAP1 family protein</fullName>
    </submittedName>
</protein>
<evidence type="ECO:0000313" key="3">
    <source>
        <dbReference type="Proteomes" id="UP000034502"/>
    </source>
</evidence>
<evidence type="ECO:0000313" key="2">
    <source>
        <dbReference type="EMBL" id="KKU64907.1"/>
    </source>
</evidence>
<gene>
    <name evidence="2" type="ORF">UX86_C0003G0002</name>
</gene>
<name>A0A0G1S678_9BACT</name>
<evidence type="ECO:0000259" key="1">
    <source>
        <dbReference type="Pfam" id="PF07819"/>
    </source>
</evidence>
<reference evidence="2 3" key="1">
    <citation type="journal article" date="2015" name="Nature">
        <title>rRNA introns, odd ribosomes, and small enigmatic genomes across a large radiation of phyla.</title>
        <authorList>
            <person name="Brown C.T."/>
            <person name="Hug L.A."/>
            <person name="Thomas B.C."/>
            <person name="Sharon I."/>
            <person name="Castelle C.J."/>
            <person name="Singh A."/>
            <person name="Wilkins M.J."/>
            <person name="Williams K.H."/>
            <person name="Banfield J.F."/>
        </authorList>
    </citation>
    <scope>NUCLEOTIDE SEQUENCE [LARGE SCALE GENOMIC DNA]</scope>
</reference>
<dbReference type="Pfam" id="PF07819">
    <property type="entry name" value="PGAP1"/>
    <property type="match status" value="1"/>
</dbReference>
<accession>A0A0G1S678</accession>
<dbReference type="InterPro" id="IPR015915">
    <property type="entry name" value="Kelch-typ_b-propeller"/>
</dbReference>
<dbReference type="EMBL" id="LCNU01000003">
    <property type="protein sequence ID" value="KKU64907.1"/>
    <property type="molecule type" value="Genomic_DNA"/>
</dbReference>